<dbReference type="Pfam" id="PF00419">
    <property type="entry name" value="Fimbrial"/>
    <property type="match status" value="1"/>
</dbReference>
<evidence type="ECO:0000256" key="5">
    <source>
        <dbReference type="SAM" id="SignalP"/>
    </source>
</evidence>
<dbReference type="Proteomes" id="UP000295530">
    <property type="component" value="Unassembled WGS sequence"/>
</dbReference>
<feature type="signal peptide" evidence="5">
    <location>
        <begin position="1"/>
        <end position="24"/>
    </location>
</feature>
<proteinExistence type="inferred from homology"/>
<dbReference type="PANTHER" id="PTHR33420">
    <property type="entry name" value="FIMBRIAL SUBUNIT ELFA-RELATED"/>
    <property type="match status" value="1"/>
</dbReference>
<comment type="caution">
    <text evidence="7">The sequence shown here is derived from an EMBL/GenBank/DDBJ whole genome shotgun (WGS) entry which is preliminary data.</text>
</comment>
<dbReference type="Gene3D" id="2.60.40.1090">
    <property type="entry name" value="Fimbrial-type adhesion domain"/>
    <property type="match status" value="1"/>
</dbReference>
<evidence type="ECO:0000313" key="7">
    <source>
        <dbReference type="EMBL" id="TDN59571.1"/>
    </source>
</evidence>
<feature type="domain" description="Fimbrial-type adhesion" evidence="6">
    <location>
        <begin position="31"/>
        <end position="174"/>
    </location>
</feature>
<organism evidence="7 8">
    <name type="scientific">Scandinavium goeteborgense</name>
    <dbReference type="NCBI Taxonomy" id="1851514"/>
    <lineage>
        <taxon>Bacteria</taxon>
        <taxon>Pseudomonadati</taxon>
        <taxon>Pseudomonadota</taxon>
        <taxon>Gammaproteobacteria</taxon>
        <taxon>Enterobacterales</taxon>
        <taxon>Enterobacteriaceae</taxon>
        <taxon>Scandinavium</taxon>
    </lineage>
</organism>
<keyword evidence="8" id="KW-1185">Reference proteome</keyword>
<dbReference type="InterPro" id="IPR000259">
    <property type="entry name" value="Adhesion_dom_fimbrial"/>
</dbReference>
<sequence>MKMDSFFKMSVLAAGMVAGMSANAADTGTLNVTGSLIATSCAVDASSTQEVDMGTLSAASFTEVGAISDKQDIVLNLTDCPVSQTGVMFSANGAADATNNQLLALSADSAATGMGIALYNKGGALIPMHETSAAAPINAETGVATINLEAAAMSTAASVTGGAFNATTTFVLSYN</sequence>
<evidence type="ECO:0000259" key="6">
    <source>
        <dbReference type="Pfam" id="PF00419"/>
    </source>
</evidence>
<evidence type="ECO:0000313" key="8">
    <source>
        <dbReference type="Proteomes" id="UP000295530"/>
    </source>
</evidence>
<gene>
    <name evidence="7" type="ORF">EC847_104177</name>
</gene>
<accession>A0A4R6EL40</accession>
<reference evidence="7 8" key="1">
    <citation type="submission" date="2019-03" db="EMBL/GenBank/DDBJ databases">
        <title>Genomic analyses of the natural microbiome of Caenorhabditis elegans.</title>
        <authorList>
            <person name="Samuel B."/>
        </authorList>
    </citation>
    <scope>NUCLEOTIDE SEQUENCE [LARGE SCALE GENOMIC DNA]</scope>
    <source>
        <strain evidence="7 8">BIGb0156</strain>
    </source>
</reference>
<evidence type="ECO:0000256" key="1">
    <source>
        <dbReference type="ARBA" id="ARBA00004561"/>
    </source>
</evidence>
<evidence type="ECO:0000256" key="3">
    <source>
        <dbReference type="ARBA" id="ARBA00022729"/>
    </source>
</evidence>
<dbReference type="PANTHER" id="PTHR33420:SF3">
    <property type="entry name" value="FIMBRIAL SUBUNIT ELFA"/>
    <property type="match status" value="1"/>
</dbReference>
<dbReference type="InterPro" id="IPR008966">
    <property type="entry name" value="Adhesion_dom_sf"/>
</dbReference>
<dbReference type="SUPFAM" id="SSF49401">
    <property type="entry name" value="Bacterial adhesins"/>
    <property type="match status" value="1"/>
</dbReference>
<name>A0A4R6EL40_SCAGO</name>
<dbReference type="InterPro" id="IPR036937">
    <property type="entry name" value="Adhesion_dom_fimbrial_sf"/>
</dbReference>
<dbReference type="InterPro" id="IPR050263">
    <property type="entry name" value="Bact_Fimbrial_Adh_Pro"/>
</dbReference>
<evidence type="ECO:0000256" key="2">
    <source>
        <dbReference type="ARBA" id="ARBA00006671"/>
    </source>
</evidence>
<comment type="subcellular location">
    <subcellularLocation>
        <location evidence="1">Fimbrium</location>
    </subcellularLocation>
</comment>
<dbReference type="AlphaFoldDB" id="A0A4R6EL40"/>
<protein>
    <submittedName>
        <fullName evidence="7">Type 1 fimbria pilin</fullName>
    </submittedName>
</protein>
<dbReference type="GO" id="GO:0043709">
    <property type="term" value="P:cell adhesion involved in single-species biofilm formation"/>
    <property type="evidence" value="ECO:0007669"/>
    <property type="project" value="TreeGrafter"/>
</dbReference>
<keyword evidence="4" id="KW-0281">Fimbrium</keyword>
<dbReference type="RefSeq" id="WP_166665206.1">
    <property type="nucleotide sequence ID" value="NZ_SNVX01000004.1"/>
</dbReference>
<dbReference type="EMBL" id="SNVX01000004">
    <property type="protein sequence ID" value="TDN59571.1"/>
    <property type="molecule type" value="Genomic_DNA"/>
</dbReference>
<comment type="similarity">
    <text evidence="2">Belongs to the fimbrial protein family.</text>
</comment>
<keyword evidence="3 5" id="KW-0732">Signal</keyword>
<feature type="chain" id="PRO_5020264422" evidence="5">
    <location>
        <begin position="25"/>
        <end position="175"/>
    </location>
</feature>
<evidence type="ECO:0000256" key="4">
    <source>
        <dbReference type="ARBA" id="ARBA00023263"/>
    </source>
</evidence>
<dbReference type="GO" id="GO:0009289">
    <property type="term" value="C:pilus"/>
    <property type="evidence" value="ECO:0007669"/>
    <property type="project" value="UniProtKB-SubCell"/>
</dbReference>